<dbReference type="InterPro" id="IPR035892">
    <property type="entry name" value="C2_domain_sf"/>
</dbReference>
<protein>
    <submittedName>
        <fullName evidence="5">(Atlantic silverside) hypothetical protein</fullName>
    </submittedName>
</protein>
<dbReference type="CDD" id="cd08389">
    <property type="entry name" value="C2A_Synaptotagmin-14_16"/>
    <property type="match status" value="1"/>
</dbReference>
<dbReference type="InterPro" id="IPR043541">
    <property type="entry name" value="SYT14/14L/16"/>
</dbReference>
<dbReference type="InterPro" id="IPR000008">
    <property type="entry name" value="C2_dom"/>
</dbReference>
<dbReference type="CDD" id="cd08408">
    <property type="entry name" value="C2B_Synaptotagmin-14_16"/>
    <property type="match status" value="1"/>
</dbReference>
<dbReference type="AlphaFoldDB" id="A0A8S4B4Y1"/>
<feature type="region of interest" description="Disordered" evidence="2">
    <location>
        <begin position="238"/>
        <end position="547"/>
    </location>
</feature>
<keyword evidence="3" id="KW-1133">Transmembrane helix</keyword>
<feature type="compositionally biased region" description="Basic and acidic residues" evidence="2">
    <location>
        <begin position="238"/>
        <end position="307"/>
    </location>
</feature>
<evidence type="ECO:0000313" key="5">
    <source>
        <dbReference type="EMBL" id="CAG5928326.1"/>
    </source>
</evidence>
<feature type="domain" description="C2" evidence="4">
    <location>
        <begin position="731"/>
        <end position="867"/>
    </location>
</feature>
<dbReference type="SUPFAM" id="SSF49562">
    <property type="entry name" value="C2 domain (Calcium/lipid-binding domain, CaLB)"/>
    <property type="match status" value="2"/>
</dbReference>
<evidence type="ECO:0000256" key="1">
    <source>
        <dbReference type="ARBA" id="ARBA00006996"/>
    </source>
</evidence>
<feature type="compositionally biased region" description="Basic and acidic residues" evidence="2">
    <location>
        <begin position="382"/>
        <end position="403"/>
    </location>
</feature>
<dbReference type="Gene3D" id="2.60.40.150">
    <property type="entry name" value="C2 domain"/>
    <property type="match status" value="2"/>
</dbReference>
<feature type="compositionally biased region" description="Basic residues" evidence="2">
    <location>
        <begin position="404"/>
        <end position="415"/>
    </location>
</feature>
<dbReference type="GO" id="GO:0005543">
    <property type="term" value="F:phospholipid binding"/>
    <property type="evidence" value="ECO:0007669"/>
    <property type="project" value="TreeGrafter"/>
</dbReference>
<keyword evidence="3" id="KW-0472">Membrane</keyword>
<dbReference type="Proteomes" id="UP000677803">
    <property type="component" value="Unassembled WGS sequence"/>
</dbReference>
<feature type="compositionally biased region" description="Low complexity" evidence="2">
    <location>
        <begin position="456"/>
        <end position="466"/>
    </location>
</feature>
<dbReference type="PANTHER" id="PTHR46129">
    <property type="entry name" value="SYNAPTOTAGMIN 14, ISOFORM D"/>
    <property type="match status" value="1"/>
</dbReference>
<comment type="similarity">
    <text evidence="1">Belongs to the synaptotagmin family.</text>
</comment>
<dbReference type="PANTHER" id="PTHR46129:SF1">
    <property type="entry name" value="SYNAPTOTAGMIN XIVB ISOFORM X1"/>
    <property type="match status" value="1"/>
</dbReference>
<feature type="compositionally biased region" description="Polar residues" evidence="2">
    <location>
        <begin position="201"/>
        <end position="220"/>
    </location>
</feature>
<evidence type="ECO:0000256" key="3">
    <source>
        <dbReference type="SAM" id="Phobius"/>
    </source>
</evidence>
<keyword evidence="6" id="KW-1185">Reference proteome</keyword>
<evidence type="ECO:0000256" key="2">
    <source>
        <dbReference type="SAM" id="MobiDB-lite"/>
    </source>
</evidence>
<gene>
    <name evidence="5" type="ORF">MMEN_LOCUS11978</name>
</gene>
<reference evidence="5" key="1">
    <citation type="submission" date="2021-05" db="EMBL/GenBank/DDBJ databases">
        <authorList>
            <person name="Tigano A."/>
        </authorList>
    </citation>
    <scope>NUCLEOTIDE SEQUENCE</scope>
</reference>
<feature type="compositionally biased region" description="Basic residues" evidence="2">
    <location>
        <begin position="368"/>
        <end position="381"/>
    </location>
</feature>
<sequence>MAEHVDKGNNRQEVGETVVFMSSSVPDEQAVLGFKLACFHVSPELLGVLSSIAAFMALMALFFLYLSNKLSVESPDNLSHLGGYKSNHQAADELIWQSACGGIPGCEMAFFKSFQQTLPSVKISSILDSVTSRVDDLATAVSDVTYAVSDQLTEQVTTIINKVQEEGDGENGGHQEPGQAPEAGSKGMWQMPRDLDAGHTGSKNNQASDSTEGENSQSQLEWEWRDGCWRVKKTEAELAEEERRKKEEKEQEERREQRRKERREKQLEKEAKAQRDQEEFKKEEQKEVIEDSETTETKDGRDRKENESSDQLAAQPKSARCDKLALSPSCEADVGISKPKELEDGEEVGGPEREADNEEEAEPSRSSTAKKKKSDKKKRKGSKESPKKSENTSDVEKKQDSSKKSKKKKKKKKKKQDGNVSDSEEEEKGPEASTQQNSTSGWSSKNKESSELGGYSSEASSEQTSSIQRIKKDPSLSELQPPPYQDERSGPRASSRARPERGARRPSSPPRCDSEASGEQDSESYLNKGGEEDIPSDSTAVLGPEVGAQPDFVPSLSVVLTDGSRLQLPAAYEPEPLAKYGTLDVAFEYDSGEQWLAVTVTAATDIPALKQTGNISWQVHVVLLPTKKQRAKTGVQRGPCPVFTETFKFSRVEQEALGDCAVRFRLYSIRRMKKEKVLGEKVFHLTKLNLQGKIALPVTLEPGSELTGCGSLVSVSRSAGALSYRSTEDSSLPEILLGLIYNSATGQLSAEVIQGSHFKTTASDKPINTYVKLTMLDSKGKEMSKRKTAVCRGQPNPTYKETFVFQVALFQLSEVSLVLSAFCRRSSMRPRERLGWVSLGHSSTSEDQQAHWTEMREAEGQQVCHWHTLTDT</sequence>
<keyword evidence="3" id="KW-0812">Transmembrane</keyword>
<dbReference type="EMBL" id="CAJRST010012224">
    <property type="protein sequence ID" value="CAG5928326.1"/>
    <property type="molecule type" value="Genomic_DNA"/>
</dbReference>
<name>A0A8S4B4Y1_9TELE</name>
<feature type="region of interest" description="Disordered" evidence="2">
    <location>
        <begin position="166"/>
        <end position="221"/>
    </location>
</feature>
<organism evidence="5 6">
    <name type="scientific">Menidia menidia</name>
    <name type="common">Atlantic silverside</name>
    <dbReference type="NCBI Taxonomy" id="238744"/>
    <lineage>
        <taxon>Eukaryota</taxon>
        <taxon>Metazoa</taxon>
        <taxon>Chordata</taxon>
        <taxon>Craniata</taxon>
        <taxon>Vertebrata</taxon>
        <taxon>Euteleostomi</taxon>
        <taxon>Actinopterygii</taxon>
        <taxon>Neopterygii</taxon>
        <taxon>Teleostei</taxon>
        <taxon>Neoteleostei</taxon>
        <taxon>Acanthomorphata</taxon>
        <taxon>Ovalentaria</taxon>
        <taxon>Atherinomorphae</taxon>
        <taxon>Atheriniformes</taxon>
        <taxon>Atherinopsidae</taxon>
        <taxon>Menidiinae</taxon>
        <taxon>Menidia</taxon>
    </lineage>
</organism>
<comment type="caution">
    <text evidence="5">The sequence shown here is derived from an EMBL/GenBank/DDBJ whole genome shotgun (WGS) entry which is preliminary data.</text>
</comment>
<dbReference type="SMART" id="SM00239">
    <property type="entry name" value="C2"/>
    <property type="match status" value="2"/>
</dbReference>
<dbReference type="Pfam" id="PF00168">
    <property type="entry name" value="C2"/>
    <property type="match status" value="2"/>
</dbReference>
<dbReference type="OrthoDB" id="5978493at2759"/>
<evidence type="ECO:0000259" key="4">
    <source>
        <dbReference type="PROSITE" id="PS50004"/>
    </source>
</evidence>
<feature type="compositionally biased region" description="Acidic residues" evidence="2">
    <location>
        <begin position="343"/>
        <end position="361"/>
    </location>
</feature>
<dbReference type="PROSITE" id="PS50004">
    <property type="entry name" value="C2"/>
    <property type="match status" value="2"/>
</dbReference>
<evidence type="ECO:0000313" key="6">
    <source>
        <dbReference type="Proteomes" id="UP000677803"/>
    </source>
</evidence>
<feature type="compositionally biased region" description="Polar residues" evidence="2">
    <location>
        <begin position="432"/>
        <end position="444"/>
    </location>
</feature>
<feature type="domain" description="C2" evidence="4">
    <location>
        <begin position="579"/>
        <end position="698"/>
    </location>
</feature>
<accession>A0A8S4B4Y1</accession>
<feature type="transmembrane region" description="Helical" evidence="3">
    <location>
        <begin position="45"/>
        <end position="66"/>
    </location>
</feature>
<proteinExistence type="inferred from homology"/>